<dbReference type="InterPro" id="IPR036890">
    <property type="entry name" value="HATPase_C_sf"/>
</dbReference>
<keyword evidence="21" id="KW-1185">Reference proteome</keyword>
<dbReference type="InterPro" id="IPR011006">
    <property type="entry name" value="CheY-like_superfamily"/>
</dbReference>
<feature type="transmembrane region" description="Helical" evidence="16">
    <location>
        <begin position="416"/>
        <end position="440"/>
    </location>
</feature>
<evidence type="ECO:0000313" key="21">
    <source>
        <dbReference type="Proteomes" id="UP000750334"/>
    </source>
</evidence>
<dbReference type="SUPFAM" id="SSF47384">
    <property type="entry name" value="Homodimeric domain of signal transducing histidine kinase"/>
    <property type="match status" value="1"/>
</dbReference>
<proteinExistence type="predicted"/>
<dbReference type="GO" id="GO:0009927">
    <property type="term" value="F:histidine phosphotransfer kinase activity"/>
    <property type="evidence" value="ECO:0007669"/>
    <property type="project" value="TreeGrafter"/>
</dbReference>
<dbReference type="GO" id="GO:0007234">
    <property type="term" value="P:osmosensory signaling via phosphorelay pathway"/>
    <property type="evidence" value="ECO:0007669"/>
    <property type="project" value="UniProtKB-ARBA"/>
</dbReference>
<dbReference type="InterPro" id="IPR003660">
    <property type="entry name" value="HAMP_dom"/>
</dbReference>
<comment type="subcellular location">
    <subcellularLocation>
        <location evidence="2">Membrane</location>
    </subcellularLocation>
</comment>
<evidence type="ECO:0000256" key="7">
    <source>
        <dbReference type="ARBA" id="ARBA00022741"/>
    </source>
</evidence>
<evidence type="ECO:0000259" key="19">
    <source>
        <dbReference type="PROSITE" id="PS50885"/>
    </source>
</evidence>
<keyword evidence="13" id="KW-0325">Glycoprotein</keyword>
<feature type="region of interest" description="Disordered" evidence="15">
    <location>
        <begin position="1248"/>
        <end position="1292"/>
    </location>
</feature>
<dbReference type="EC" id="2.7.13.3" evidence="3"/>
<evidence type="ECO:0000256" key="16">
    <source>
        <dbReference type="SAM" id="Phobius"/>
    </source>
</evidence>
<evidence type="ECO:0000256" key="11">
    <source>
        <dbReference type="ARBA" id="ARBA00023012"/>
    </source>
</evidence>
<evidence type="ECO:0000256" key="4">
    <source>
        <dbReference type="ARBA" id="ARBA00022553"/>
    </source>
</evidence>
<keyword evidence="11" id="KW-0902">Two-component regulatory system</keyword>
<dbReference type="InterPro" id="IPR001789">
    <property type="entry name" value="Sig_transdc_resp-reg_receiver"/>
</dbReference>
<keyword evidence="8 20" id="KW-0418">Kinase</keyword>
<evidence type="ECO:0000256" key="1">
    <source>
        <dbReference type="ARBA" id="ARBA00000085"/>
    </source>
</evidence>
<reference evidence="20 21" key="1">
    <citation type="submission" date="2020-11" db="EMBL/GenBank/DDBJ databases">
        <title>Kefir isolates.</title>
        <authorList>
            <person name="Marcisauskas S."/>
            <person name="Kim Y."/>
            <person name="Blasche S."/>
        </authorList>
    </citation>
    <scope>NUCLEOTIDE SEQUENCE [LARGE SCALE GENOMIC DNA]</scope>
    <source>
        <strain evidence="20 21">OG2</strain>
    </source>
</reference>
<dbReference type="Proteomes" id="UP000750334">
    <property type="component" value="Unassembled WGS sequence"/>
</dbReference>
<keyword evidence="9" id="KW-0067">ATP-binding</keyword>
<keyword evidence="7" id="KW-0547">Nucleotide-binding</keyword>
<dbReference type="EMBL" id="PUHR01000007">
    <property type="protein sequence ID" value="KAG0671899.1"/>
    <property type="molecule type" value="Genomic_DNA"/>
</dbReference>
<dbReference type="Pfam" id="PF00512">
    <property type="entry name" value="HisKA"/>
    <property type="match status" value="1"/>
</dbReference>
<feature type="region of interest" description="Disordered" evidence="15">
    <location>
        <begin position="520"/>
        <end position="563"/>
    </location>
</feature>
<dbReference type="SMART" id="SM00448">
    <property type="entry name" value="REC"/>
    <property type="match status" value="1"/>
</dbReference>
<evidence type="ECO:0000256" key="9">
    <source>
        <dbReference type="ARBA" id="ARBA00022840"/>
    </source>
</evidence>
<evidence type="ECO:0000259" key="18">
    <source>
        <dbReference type="PROSITE" id="PS50110"/>
    </source>
</evidence>
<dbReference type="CDD" id="cd06225">
    <property type="entry name" value="HAMP"/>
    <property type="match status" value="1"/>
</dbReference>
<dbReference type="Gene3D" id="1.10.287.130">
    <property type="match status" value="1"/>
</dbReference>
<dbReference type="Gene3D" id="3.40.50.2300">
    <property type="match status" value="1"/>
</dbReference>
<protein>
    <recommendedName>
        <fullName evidence="3">histidine kinase</fullName>
        <ecNumber evidence="3">2.7.13.3</ecNumber>
    </recommendedName>
</protein>
<dbReference type="SUPFAM" id="SSF55874">
    <property type="entry name" value="ATPase domain of HSP90 chaperone/DNA topoisomerase II/histidine kinase"/>
    <property type="match status" value="2"/>
</dbReference>
<dbReference type="GO" id="GO:0000155">
    <property type="term" value="F:phosphorelay sensor kinase activity"/>
    <property type="evidence" value="ECO:0007669"/>
    <property type="project" value="InterPro"/>
</dbReference>
<evidence type="ECO:0000313" key="20">
    <source>
        <dbReference type="EMBL" id="KAG0671899.1"/>
    </source>
</evidence>
<evidence type="ECO:0000256" key="14">
    <source>
        <dbReference type="PROSITE-ProRule" id="PRU00169"/>
    </source>
</evidence>
<dbReference type="InterPro" id="IPR003594">
    <property type="entry name" value="HATPase_dom"/>
</dbReference>
<comment type="catalytic activity">
    <reaction evidence="1">
        <text>ATP + protein L-histidine = ADP + protein N-phospho-L-histidine.</text>
        <dbReference type="EC" id="2.7.13.3"/>
    </reaction>
</comment>
<dbReference type="PANTHER" id="PTHR43047:SF72">
    <property type="entry name" value="OSMOSENSING HISTIDINE PROTEIN KINASE SLN1"/>
    <property type="match status" value="1"/>
</dbReference>
<keyword evidence="5" id="KW-0808">Transferase</keyword>
<sequence length="1292" mass="144171">MNRWFIWGVSLSVGVGIGYCLSYFNVLEWAEISIKKYLQYSNRQDTKDVTNVATSKSISFFKNILKLFDKELDPDSHGIFHKTFKTMKQYMSDTPPYKVSIRTQLTALVSLVAIISLVILAVTTGVYFTSNYKDLRSNRLYIAAQLKSSQLTQTLNYLFYQCYYLSSRDTLQESLANYVAGNKSESNWVDSQGVVEKFLSSSNLFFASRVYDSSFSTVMNATNNSTGDQIPDSVLSQLFPLSTNMSLPSSLDSEGILTDPVKNGSAYLMSMSLPIFTNPSIILSDSRVYGYITIVMSAEGAYSVFKDTTALEKSNVAVLSSVRNNSGSLIGYHFVFPPVGTSSDMIYTTFPLVNGSFLTSAIRQGKAGSVKSTKFIYSNKVAVGYSPCTFPLVNWVAVVSQAESVFLSQSTKLAKIIAGTVVAIGVFVIVITFPLAHWAVKPIVRLQKATELITEGRGLRTNQTDSRSASRSNSIGRTSFQSSRFHFSGSIGASLGLDRNNPNSNEKAPLTRGSVLTSIHTESQHPSESTNFQQMSSNDESSSNKEAHSMITDSNERFSNKSRHLTTSTNLIEARVPLSRTLFSDELSDLTETFNTMTDALDQHYALLEDRVRARTKQLEAAKIEAETANEAKTVFIANISHELRTPLNGILGMAAISMEEEDMDKIKNSLKLIFRSGELLLHILTELLTFSKNVLRRTKLEKRNFCITDVALQIKSIFGKIAKDQHVRLSIIMSPNVVRTMILYGDSNRIIQIVMNLVSNALKFTPEDGKVDVRIKLLGEYDPILSDKFSHKKVYVKKGTELPDEDPSSRIGLRKCLTSKKIEDISNDDSSVTNKETDEKAEDNSTSVESDKEEEVEEEEDNPDTNDDTDNKSLVSVSTSSYDDTVFNSQFKKTPNLYEENDNDKGTELKEPKTWVIAIEVEDTGSGIDKSLHDSVFEPFVQGDQTLSRQYGGTGLGLSICRQLATMMKGTMELESEAGVGSKFTFTVPLTQTRELQFDDLEAAFEDEFNAKSKKNRKVKFRVARSINSRKSRSSIVTAGSSSRISRLSAEDVQETPLEDATEDTTTKIEHYNVPKTELTLNKDGHHTKSSLNLDRPFLQSTGTATSSRSIPSVVNSSKSLKILVAEDNHVNQEVIKRMLNLEGINNIDLSCDGQEAFDKVKEMNADEEKYDIVFMDVQMPKIDGLLSTRMIRQELDYKYPIVALTAFADDSNIKECIEAGMDGFLSKPIKRQQLKTIIKQYCPDWEPPVKKTDSKQPKKDYMNKTAESSRSLMTLANNYRKDQSTQTNEQ</sequence>
<evidence type="ECO:0000256" key="13">
    <source>
        <dbReference type="ARBA" id="ARBA00023180"/>
    </source>
</evidence>
<dbReference type="InterPro" id="IPR003661">
    <property type="entry name" value="HisK_dim/P_dom"/>
</dbReference>
<dbReference type="Pfam" id="PF00072">
    <property type="entry name" value="Response_reg"/>
    <property type="match status" value="1"/>
</dbReference>
<dbReference type="PRINTS" id="PR00344">
    <property type="entry name" value="BCTRLSENSOR"/>
</dbReference>
<feature type="transmembrane region" description="Helical" evidence="16">
    <location>
        <begin position="105"/>
        <end position="128"/>
    </location>
</feature>
<gene>
    <name evidence="20" type="primary">SLN1</name>
    <name evidence="20" type="ORF">C6P45_004774</name>
</gene>
<evidence type="ECO:0000256" key="6">
    <source>
        <dbReference type="ARBA" id="ARBA00022692"/>
    </source>
</evidence>
<keyword evidence="10 16" id="KW-1133">Transmembrane helix</keyword>
<dbReference type="SMART" id="SM00388">
    <property type="entry name" value="HisKA"/>
    <property type="match status" value="1"/>
</dbReference>
<evidence type="ECO:0000259" key="17">
    <source>
        <dbReference type="PROSITE" id="PS50109"/>
    </source>
</evidence>
<dbReference type="PROSITE" id="PS50885">
    <property type="entry name" value="HAMP"/>
    <property type="match status" value="1"/>
</dbReference>
<name>A0A9P6WEE4_MAUEX</name>
<feature type="domain" description="Histidine kinase" evidence="17">
    <location>
        <begin position="639"/>
        <end position="993"/>
    </location>
</feature>
<feature type="region of interest" description="Disordered" evidence="15">
    <location>
        <begin position="826"/>
        <end position="880"/>
    </location>
</feature>
<evidence type="ECO:0000256" key="15">
    <source>
        <dbReference type="SAM" id="MobiDB-lite"/>
    </source>
</evidence>
<feature type="compositionally biased region" description="Polar residues" evidence="15">
    <location>
        <begin position="520"/>
        <end position="541"/>
    </location>
</feature>
<feature type="transmembrane region" description="Helical" evidence="16">
    <location>
        <begin position="6"/>
        <end position="26"/>
    </location>
</feature>
<dbReference type="CDD" id="cd17546">
    <property type="entry name" value="REC_hyHK_CKI1_RcsC-like"/>
    <property type="match status" value="1"/>
</dbReference>
<feature type="compositionally biased region" description="Basic and acidic residues" evidence="15">
    <location>
        <begin position="542"/>
        <end position="559"/>
    </location>
</feature>
<keyword evidence="4 14" id="KW-0597">Phosphoprotein</keyword>
<evidence type="ECO:0000256" key="3">
    <source>
        <dbReference type="ARBA" id="ARBA00012438"/>
    </source>
</evidence>
<feature type="domain" description="HAMP" evidence="19">
    <location>
        <begin position="574"/>
        <end position="606"/>
    </location>
</feature>
<feature type="domain" description="Response regulatory" evidence="18">
    <location>
        <begin position="1123"/>
        <end position="1244"/>
    </location>
</feature>
<dbReference type="FunFam" id="1.10.287.130:FF:000004">
    <property type="entry name" value="Ethylene receptor 1"/>
    <property type="match status" value="1"/>
</dbReference>
<evidence type="ECO:0000256" key="5">
    <source>
        <dbReference type="ARBA" id="ARBA00022679"/>
    </source>
</evidence>
<feature type="compositionally biased region" description="Acidic residues" evidence="15">
    <location>
        <begin position="852"/>
        <end position="869"/>
    </location>
</feature>
<dbReference type="GO" id="GO:0005886">
    <property type="term" value="C:plasma membrane"/>
    <property type="evidence" value="ECO:0007669"/>
    <property type="project" value="UniProtKB-ARBA"/>
</dbReference>
<dbReference type="OrthoDB" id="60033at2759"/>
<dbReference type="PROSITE" id="PS50110">
    <property type="entry name" value="RESPONSE_REGULATORY"/>
    <property type="match status" value="1"/>
</dbReference>
<dbReference type="PANTHER" id="PTHR43047">
    <property type="entry name" value="TWO-COMPONENT HISTIDINE PROTEIN KINASE"/>
    <property type="match status" value="1"/>
</dbReference>
<evidence type="ECO:0000256" key="2">
    <source>
        <dbReference type="ARBA" id="ARBA00004370"/>
    </source>
</evidence>
<keyword evidence="6 16" id="KW-0812">Transmembrane</keyword>
<dbReference type="PROSITE" id="PS50109">
    <property type="entry name" value="HIS_KIN"/>
    <property type="match status" value="1"/>
</dbReference>
<dbReference type="InterPro" id="IPR004358">
    <property type="entry name" value="Sig_transdc_His_kin-like_C"/>
</dbReference>
<evidence type="ECO:0000256" key="8">
    <source>
        <dbReference type="ARBA" id="ARBA00022777"/>
    </source>
</evidence>
<dbReference type="SUPFAM" id="SSF52172">
    <property type="entry name" value="CheY-like"/>
    <property type="match status" value="1"/>
</dbReference>
<organism evidence="20 21">
    <name type="scientific">Maudiozyma exigua</name>
    <name type="common">Yeast</name>
    <name type="synonym">Kazachstania exigua</name>
    <dbReference type="NCBI Taxonomy" id="34358"/>
    <lineage>
        <taxon>Eukaryota</taxon>
        <taxon>Fungi</taxon>
        <taxon>Dikarya</taxon>
        <taxon>Ascomycota</taxon>
        <taxon>Saccharomycotina</taxon>
        <taxon>Saccharomycetes</taxon>
        <taxon>Saccharomycetales</taxon>
        <taxon>Saccharomycetaceae</taxon>
        <taxon>Maudiozyma</taxon>
    </lineage>
</organism>
<keyword evidence="12 16" id="KW-0472">Membrane</keyword>
<feature type="compositionally biased region" description="Polar residues" evidence="15">
    <location>
        <begin position="1267"/>
        <end position="1279"/>
    </location>
</feature>
<evidence type="ECO:0000256" key="10">
    <source>
        <dbReference type="ARBA" id="ARBA00022989"/>
    </source>
</evidence>
<dbReference type="SMART" id="SM00387">
    <property type="entry name" value="HATPase_c"/>
    <property type="match status" value="1"/>
</dbReference>
<feature type="compositionally biased region" description="Basic and acidic residues" evidence="15">
    <location>
        <begin position="1249"/>
        <end position="1264"/>
    </location>
</feature>
<dbReference type="FunFam" id="3.40.50.2300:FF:000289">
    <property type="entry name" value="Osmosensing histidine protein kinase SLN1"/>
    <property type="match status" value="1"/>
</dbReference>
<dbReference type="InterPro" id="IPR036097">
    <property type="entry name" value="HisK_dim/P_sf"/>
</dbReference>
<evidence type="ECO:0000256" key="12">
    <source>
        <dbReference type="ARBA" id="ARBA00023136"/>
    </source>
</evidence>
<dbReference type="Gene3D" id="3.30.565.10">
    <property type="entry name" value="Histidine kinase-like ATPase, C-terminal domain"/>
    <property type="match status" value="1"/>
</dbReference>
<dbReference type="CDD" id="cd00082">
    <property type="entry name" value="HisKA"/>
    <property type="match status" value="1"/>
</dbReference>
<dbReference type="Pfam" id="PF02518">
    <property type="entry name" value="HATPase_c"/>
    <property type="match status" value="1"/>
</dbReference>
<comment type="caution">
    <text evidence="20">The sequence shown here is derived from an EMBL/GenBank/DDBJ whole genome shotgun (WGS) entry which is preliminary data.</text>
</comment>
<dbReference type="GO" id="GO:0005524">
    <property type="term" value="F:ATP binding"/>
    <property type="evidence" value="ECO:0007669"/>
    <property type="project" value="UniProtKB-KW"/>
</dbReference>
<feature type="modified residue" description="4-aspartylphosphate" evidence="14">
    <location>
        <position position="1178"/>
    </location>
</feature>
<dbReference type="InterPro" id="IPR005467">
    <property type="entry name" value="His_kinase_dom"/>
</dbReference>
<accession>A0A9P6WEE4</accession>